<dbReference type="EMBL" id="CP009286">
    <property type="protein sequence ID" value="AIQ62254.1"/>
    <property type="molecule type" value="Genomic_DNA"/>
</dbReference>
<keyword evidence="3" id="KW-1185">Reference proteome</keyword>
<proteinExistence type="predicted"/>
<gene>
    <name evidence="2" type="ORF">PSTEL_03105</name>
</gene>
<keyword evidence="2" id="KW-0503">Monooxygenase</keyword>
<dbReference type="Proteomes" id="UP000029507">
    <property type="component" value="Chromosome"/>
</dbReference>
<dbReference type="Gene3D" id="3.30.70.100">
    <property type="match status" value="1"/>
</dbReference>
<reference evidence="2 3" key="1">
    <citation type="submission" date="2014-08" db="EMBL/GenBank/DDBJ databases">
        <title>Comparative genomics of the Paenibacillus odorifer group.</title>
        <authorList>
            <person name="den Bakker H.C."/>
            <person name="Tsai Y.-C."/>
            <person name="Martin N."/>
            <person name="Korlach J."/>
            <person name="Wiedmann M."/>
        </authorList>
    </citation>
    <scope>NUCLEOTIDE SEQUENCE [LARGE SCALE GENOMIC DNA]</scope>
    <source>
        <strain evidence="2 3">DSM 14472</strain>
    </source>
</reference>
<dbReference type="PANTHER" id="PTHR33336">
    <property type="entry name" value="QUINOL MONOOXYGENASE YGIN-RELATED"/>
    <property type="match status" value="1"/>
</dbReference>
<dbReference type="OrthoDB" id="287932at2"/>
<name>A0A089N0R1_9BACL</name>
<dbReference type="SUPFAM" id="SSF54909">
    <property type="entry name" value="Dimeric alpha+beta barrel"/>
    <property type="match status" value="1"/>
</dbReference>
<dbReference type="PANTHER" id="PTHR33336:SF3">
    <property type="entry name" value="ABM DOMAIN-CONTAINING PROTEIN"/>
    <property type="match status" value="1"/>
</dbReference>
<accession>A0A089N0R1</accession>
<dbReference type="HOGENOM" id="CLU_131496_11_0_9"/>
<keyword evidence="2" id="KW-0560">Oxidoreductase</keyword>
<feature type="domain" description="ABM" evidence="1">
    <location>
        <begin position="2"/>
        <end position="91"/>
    </location>
</feature>
<organism evidence="2 3">
    <name type="scientific">Paenibacillus stellifer</name>
    <dbReference type="NCBI Taxonomy" id="169760"/>
    <lineage>
        <taxon>Bacteria</taxon>
        <taxon>Bacillati</taxon>
        <taxon>Bacillota</taxon>
        <taxon>Bacilli</taxon>
        <taxon>Bacillales</taxon>
        <taxon>Paenibacillaceae</taxon>
        <taxon>Paenibacillus</taxon>
    </lineage>
</organism>
<evidence type="ECO:0000259" key="1">
    <source>
        <dbReference type="PROSITE" id="PS51725"/>
    </source>
</evidence>
<protein>
    <submittedName>
        <fullName evidence="2">Monooxygenase</fullName>
    </submittedName>
</protein>
<evidence type="ECO:0000313" key="3">
    <source>
        <dbReference type="Proteomes" id="UP000029507"/>
    </source>
</evidence>
<sequence length="98" mass="10565">MIIIHALMQVDPAKREAFLAEAQNLLAATHAEEGNLSYELYENAGVSNSFIMVETWRDSAAVEAHNASSHFQAFAGKAGEFLSAPLDVKVYGAEPVGK</sequence>
<dbReference type="STRING" id="169760.PSTEL_03105"/>
<dbReference type="KEGG" id="pste:PSTEL_03105"/>
<dbReference type="PROSITE" id="PS51725">
    <property type="entry name" value="ABM"/>
    <property type="match status" value="1"/>
</dbReference>
<dbReference type="Pfam" id="PF03992">
    <property type="entry name" value="ABM"/>
    <property type="match status" value="1"/>
</dbReference>
<dbReference type="GO" id="GO:0004497">
    <property type="term" value="F:monooxygenase activity"/>
    <property type="evidence" value="ECO:0007669"/>
    <property type="project" value="UniProtKB-KW"/>
</dbReference>
<dbReference type="InterPro" id="IPR050744">
    <property type="entry name" value="AI-2_Isomerase_LsrG"/>
</dbReference>
<dbReference type="InterPro" id="IPR007138">
    <property type="entry name" value="ABM_dom"/>
</dbReference>
<dbReference type="AlphaFoldDB" id="A0A089N0R1"/>
<dbReference type="InterPro" id="IPR011008">
    <property type="entry name" value="Dimeric_a/b-barrel"/>
</dbReference>
<dbReference type="RefSeq" id="WP_038693395.1">
    <property type="nucleotide sequence ID" value="NZ_CP009286.1"/>
</dbReference>
<evidence type="ECO:0000313" key="2">
    <source>
        <dbReference type="EMBL" id="AIQ62254.1"/>
    </source>
</evidence>